<dbReference type="KEGG" id="vg:36842009"/>
<dbReference type="GeneID" id="36842009"/>
<accession>A0A2U7UGF7</accession>
<sequence length="100" mass="10446">MQTQMGATAGVIGVVQSAAGDVYSAWAGVAPDMAVCPPAFSDNTPPAIYNDTAQHEYTATFPISPSWPIYTTFFAVACVSARSANSQCYFNVGAQVLQSS</sequence>
<reference evidence="1" key="1">
    <citation type="journal article" date="2018" name="Nat. Commun.">
        <title>Diversity and evolution of the emerging Pandoraviridae family.</title>
        <authorList>
            <person name="Legendre M."/>
            <person name="Fabre E."/>
            <person name="Poirot O."/>
            <person name="Jeudy S."/>
            <person name="Lartigue A."/>
            <person name="Alempic J.M."/>
            <person name="Beucher L."/>
            <person name="Philippe N."/>
            <person name="Bertaux L."/>
            <person name="Christo-Foroux E."/>
            <person name="Labadie K."/>
            <person name="Coute Y."/>
            <person name="Abergel C."/>
            <person name="Claverie J.M."/>
        </authorList>
    </citation>
    <scope>NUCLEOTIDE SEQUENCE [LARGE SCALE GENOMIC DNA]</scope>
    <source>
        <strain evidence="1">Macleodensis</strain>
    </source>
</reference>
<name>A0A2U7UGF7_9VIRU</name>
<organism evidence="1">
    <name type="scientific">Pandoravirus macleodensis</name>
    <dbReference type="NCBI Taxonomy" id="2107707"/>
    <lineage>
        <taxon>Viruses</taxon>
        <taxon>Pandoravirus</taxon>
    </lineage>
</organism>
<dbReference type="EMBL" id="MG011691">
    <property type="protein sequence ID" value="AVK77554.1"/>
    <property type="molecule type" value="Genomic_DNA"/>
</dbReference>
<proteinExistence type="predicted"/>
<gene>
    <name evidence="1" type="ORF">pmac_cds_866</name>
</gene>
<dbReference type="RefSeq" id="YP_009481550.1">
    <property type="nucleotide sequence ID" value="NC_037665.1"/>
</dbReference>
<dbReference type="Proteomes" id="UP000249758">
    <property type="component" value="Segment"/>
</dbReference>
<evidence type="ECO:0000313" key="1">
    <source>
        <dbReference type="EMBL" id="AVK77554.1"/>
    </source>
</evidence>
<protein>
    <submittedName>
        <fullName evidence="1">Uncharacterized protein</fullName>
    </submittedName>
</protein>